<dbReference type="RefSeq" id="XP_026075465.1">
    <property type="nucleotide sequence ID" value="XM_026219680.1"/>
</dbReference>
<name>A0A6P6KT45_CARAU</name>
<feature type="signal peptide" evidence="2">
    <location>
        <begin position="1"/>
        <end position="22"/>
    </location>
</feature>
<feature type="region of interest" description="Disordered" evidence="1">
    <location>
        <begin position="256"/>
        <end position="373"/>
    </location>
</feature>
<dbReference type="AlphaFoldDB" id="A0A6P6KT45"/>
<feature type="chain" id="PRO_5028070665" evidence="2">
    <location>
        <begin position="23"/>
        <end position="547"/>
    </location>
</feature>
<keyword evidence="2" id="KW-0732">Signal</keyword>
<feature type="compositionally biased region" description="Polar residues" evidence="1">
    <location>
        <begin position="470"/>
        <end position="488"/>
    </location>
</feature>
<accession>A0A6P6KT45</accession>
<feature type="region of interest" description="Disordered" evidence="1">
    <location>
        <begin position="146"/>
        <end position="183"/>
    </location>
</feature>
<dbReference type="GeneID" id="113054259"/>
<feature type="compositionally biased region" description="Low complexity" evidence="1">
    <location>
        <begin position="104"/>
        <end position="113"/>
    </location>
</feature>
<reference evidence="4" key="1">
    <citation type="submission" date="2025-08" db="UniProtKB">
        <authorList>
            <consortium name="RefSeq"/>
        </authorList>
    </citation>
    <scope>IDENTIFICATION</scope>
    <source>
        <strain evidence="4">Wakin</strain>
        <tissue evidence="4">Muscle</tissue>
    </source>
</reference>
<dbReference type="Proteomes" id="UP000515129">
    <property type="component" value="Chromosome 35"/>
</dbReference>
<feature type="compositionally biased region" description="Low complexity" evidence="1">
    <location>
        <begin position="362"/>
        <end position="373"/>
    </location>
</feature>
<feature type="compositionally biased region" description="Polar residues" evidence="1">
    <location>
        <begin position="336"/>
        <end position="352"/>
    </location>
</feature>
<feature type="region of interest" description="Disordered" evidence="1">
    <location>
        <begin position="469"/>
        <end position="488"/>
    </location>
</feature>
<evidence type="ECO:0000256" key="1">
    <source>
        <dbReference type="SAM" id="MobiDB-lite"/>
    </source>
</evidence>
<feature type="compositionally biased region" description="Polar residues" evidence="1">
    <location>
        <begin position="166"/>
        <end position="183"/>
    </location>
</feature>
<proteinExistence type="predicted"/>
<feature type="compositionally biased region" description="Low complexity" evidence="1">
    <location>
        <begin position="409"/>
        <end position="424"/>
    </location>
</feature>
<organism evidence="3 4">
    <name type="scientific">Carassius auratus</name>
    <name type="common">Goldfish</name>
    <dbReference type="NCBI Taxonomy" id="7957"/>
    <lineage>
        <taxon>Eukaryota</taxon>
        <taxon>Metazoa</taxon>
        <taxon>Chordata</taxon>
        <taxon>Craniata</taxon>
        <taxon>Vertebrata</taxon>
        <taxon>Euteleostomi</taxon>
        <taxon>Actinopterygii</taxon>
        <taxon>Neopterygii</taxon>
        <taxon>Teleostei</taxon>
        <taxon>Ostariophysi</taxon>
        <taxon>Cypriniformes</taxon>
        <taxon>Cyprinidae</taxon>
        <taxon>Cyprininae</taxon>
        <taxon>Carassius</taxon>
    </lineage>
</organism>
<gene>
    <name evidence="4" type="primary">LOC113054259</name>
</gene>
<evidence type="ECO:0000313" key="4">
    <source>
        <dbReference type="RefSeq" id="XP_026075465.1"/>
    </source>
</evidence>
<feature type="region of interest" description="Disordered" evidence="1">
    <location>
        <begin position="394"/>
        <end position="433"/>
    </location>
</feature>
<feature type="region of interest" description="Disordered" evidence="1">
    <location>
        <begin position="92"/>
        <end position="113"/>
    </location>
</feature>
<protein>
    <submittedName>
        <fullName evidence="4">Mucin-12-like</fullName>
    </submittedName>
</protein>
<keyword evidence="3" id="KW-1185">Reference proteome</keyword>
<feature type="compositionally biased region" description="Low complexity" evidence="1">
    <location>
        <begin position="272"/>
        <end position="287"/>
    </location>
</feature>
<evidence type="ECO:0000313" key="3">
    <source>
        <dbReference type="Proteomes" id="UP000515129"/>
    </source>
</evidence>
<dbReference type="OrthoDB" id="8964623at2759"/>
<sequence>MGQGWKRLSLLVVFLFWRNADGFKSGAYSESHHGWGQPSDGLTPHAVQSSMSEVHVTGTLPVEEVGSSLFPTKPLKSKSKWNLAQFVKGGSSSYPSMPDAQATPSSSVSVSLPLSRNQQSSSSFASSGSTVPGVTGGLRLVTQYAASGSRPVSTLRERSSYPAQLGVSSQSTSDSLHVSSSQETQSAFSQSTSILSSQKQYSAASQVSSGAQLGASTGLLPQRMSSSSSGSVQSPGSTSQFALGSYPFAASVSLSSPQAGPSTVLGPQKQLTSTYTGSSGTQAGSSTPFTLHGSPAYGSSQPQGTTSLSAPGSPSSYPGLSQSSPQGVASQSSSQKRLTSVYQISSGPQLGASTGLLPQRMSSSSSGSVQSPGSTSQFALGSYPFAASVSLSSPQAGPSTVLGPQKQLTSTYTGSSGTQAGSSTPFTLHGSPAYGGSSQLQDMSHFAASSPYGGLYCKCALSPPGVDHPSTFQSSQKRFTSSYGTQSGSSPFTLQGSVTFDGSQPQGVASQSVHGSLKKLPSTFVGSSGTQVGSSTAILQGGTTYGG</sequence>
<feature type="compositionally biased region" description="Low complexity" evidence="1">
    <location>
        <begin position="304"/>
        <end position="335"/>
    </location>
</feature>
<dbReference type="KEGG" id="caua:113054259"/>
<evidence type="ECO:0000256" key="2">
    <source>
        <dbReference type="SAM" id="SignalP"/>
    </source>
</evidence>